<evidence type="ECO:0000256" key="1">
    <source>
        <dbReference type="SAM" id="MobiDB-lite"/>
    </source>
</evidence>
<feature type="region of interest" description="Disordered" evidence="1">
    <location>
        <begin position="66"/>
        <end position="97"/>
    </location>
</feature>
<name>A0A9P6APQ6_9AGAM</name>
<dbReference type="PROSITE" id="PS50003">
    <property type="entry name" value="PH_DOMAIN"/>
    <property type="match status" value="1"/>
</dbReference>
<feature type="region of interest" description="Disordered" evidence="1">
    <location>
        <begin position="428"/>
        <end position="500"/>
    </location>
</feature>
<dbReference type="CDD" id="cd09535">
    <property type="entry name" value="SAM_BOI-like_fungal"/>
    <property type="match status" value="1"/>
</dbReference>
<dbReference type="Pfam" id="PF07647">
    <property type="entry name" value="SAM_2"/>
    <property type="match status" value="1"/>
</dbReference>
<dbReference type="InterPro" id="IPR011993">
    <property type="entry name" value="PH-like_dom_sf"/>
</dbReference>
<keyword evidence="5" id="KW-1185">Reference proteome</keyword>
<organism evidence="4 5">
    <name type="scientific">Hydnum rufescens UP504</name>
    <dbReference type="NCBI Taxonomy" id="1448309"/>
    <lineage>
        <taxon>Eukaryota</taxon>
        <taxon>Fungi</taxon>
        <taxon>Dikarya</taxon>
        <taxon>Basidiomycota</taxon>
        <taxon>Agaricomycotina</taxon>
        <taxon>Agaricomycetes</taxon>
        <taxon>Cantharellales</taxon>
        <taxon>Hydnaceae</taxon>
        <taxon>Hydnum</taxon>
    </lineage>
</organism>
<dbReference type="InterPro" id="IPR013761">
    <property type="entry name" value="SAM/pointed_sf"/>
</dbReference>
<comment type="caution">
    <text evidence="4">The sequence shown here is derived from an EMBL/GenBank/DDBJ whole genome shotgun (WGS) entry which is preliminary data.</text>
</comment>
<feature type="compositionally biased region" description="Polar residues" evidence="1">
    <location>
        <begin position="463"/>
        <end position="472"/>
    </location>
</feature>
<dbReference type="Pfam" id="PF00169">
    <property type="entry name" value="PH"/>
    <property type="match status" value="1"/>
</dbReference>
<dbReference type="PROSITE" id="PS50105">
    <property type="entry name" value="SAM_DOMAIN"/>
    <property type="match status" value="1"/>
</dbReference>
<dbReference type="OrthoDB" id="73680at2759"/>
<dbReference type="SMART" id="SM00233">
    <property type="entry name" value="PH"/>
    <property type="match status" value="1"/>
</dbReference>
<dbReference type="Gene3D" id="2.30.29.30">
    <property type="entry name" value="Pleckstrin-homology domain (PH domain)/Phosphotyrosine-binding domain (PTB)"/>
    <property type="match status" value="1"/>
</dbReference>
<evidence type="ECO:0000259" key="3">
    <source>
        <dbReference type="PROSITE" id="PS50105"/>
    </source>
</evidence>
<evidence type="ECO:0000313" key="5">
    <source>
        <dbReference type="Proteomes" id="UP000886523"/>
    </source>
</evidence>
<evidence type="ECO:0000259" key="2">
    <source>
        <dbReference type="PROSITE" id="PS50003"/>
    </source>
</evidence>
<feature type="compositionally biased region" description="Polar residues" evidence="1">
    <location>
        <begin position="428"/>
        <end position="437"/>
    </location>
</feature>
<feature type="domain" description="PH" evidence="2">
    <location>
        <begin position="556"/>
        <end position="652"/>
    </location>
</feature>
<feature type="region of interest" description="Disordered" evidence="1">
    <location>
        <begin position="112"/>
        <end position="149"/>
    </location>
</feature>
<dbReference type="SUPFAM" id="SSF50729">
    <property type="entry name" value="PH domain-like"/>
    <property type="match status" value="1"/>
</dbReference>
<dbReference type="SMART" id="SM00454">
    <property type="entry name" value="SAM"/>
    <property type="match status" value="1"/>
</dbReference>
<dbReference type="InterPro" id="IPR001849">
    <property type="entry name" value="PH_domain"/>
</dbReference>
<protein>
    <submittedName>
        <fullName evidence="4">Uncharacterized protein</fullName>
    </submittedName>
</protein>
<feature type="domain" description="SAM" evidence="3">
    <location>
        <begin position="163"/>
        <end position="227"/>
    </location>
</feature>
<accession>A0A9P6APQ6</accession>
<dbReference type="Proteomes" id="UP000886523">
    <property type="component" value="Unassembled WGS sequence"/>
</dbReference>
<reference evidence="4" key="1">
    <citation type="journal article" date="2020" name="Nat. Commun.">
        <title>Large-scale genome sequencing of mycorrhizal fungi provides insights into the early evolution of symbiotic traits.</title>
        <authorList>
            <person name="Miyauchi S."/>
            <person name="Kiss E."/>
            <person name="Kuo A."/>
            <person name="Drula E."/>
            <person name="Kohler A."/>
            <person name="Sanchez-Garcia M."/>
            <person name="Morin E."/>
            <person name="Andreopoulos B."/>
            <person name="Barry K.W."/>
            <person name="Bonito G."/>
            <person name="Buee M."/>
            <person name="Carver A."/>
            <person name="Chen C."/>
            <person name="Cichocki N."/>
            <person name="Clum A."/>
            <person name="Culley D."/>
            <person name="Crous P.W."/>
            <person name="Fauchery L."/>
            <person name="Girlanda M."/>
            <person name="Hayes R.D."/>
            <person name="Keri Z."/>
            <person name="LaButti K."/>
            <person name="Lipzen A."/>
            <person name="Lombard V."/>
            <person name="Magnuson J."/>
            <person name="Maillard F."/>
            <person name="Murat C."/>
            <person name="Nolan M."/>
            <person name="Ohm R.A."/>
            <person name="Pangilinan J."/>
            <person name="Pereira M.F."/>
            <person name="Perotto S."/>
            <person name="Peter M."/>
            <person name="Pfister S."/>
            <person name="Riley R."/>
            <person name="Sitrit Y."/>
            <person name="Stielow J.B."/>
            <person name="Szollosi G."/>
            <person name="Zifcakova L."/>
            <person name="Stursova M."/>
            <person name="Spatafora J.W."/>
            <person name="Tedersoo L."/>
            <person name="Vaario L.M."/>
            <person name="Yamada A."/>
            <person name="Yan M."/>
            <person name="Wang P."/>
            <person name="Xu J."/>
            <person name="Bruns T."/>
            <person name="Baldrian P."/>
            <person name="Vilgalys R."/>
            <person name="Dunand C."/>
            <person name="Henrissat B."/>
            <person name="Grigoriev I.V."/>
            <person name="Hibbett D."/>
            <person name="Nagy L.G."/>
            <person name="Martin F.M."/>
        </authorList>
    </citation>
    <scope>NUCLEOTIDE SEQUENCE</scope>
    <source>
        <strain evidence="4">UP504</strain>
    </source>
</reference>
<dbReference type="EMBL" id="MU129030">
    <property type="protein sequence ID" value="KAF9509720.1"/>
    <property type="molecule type" value="Genomic_DNA"/>
</dbReference>
<dbReference type="SUPFAM" id="SSF47576">
    <property type="entry name" value="Calponin-homology domain, CH-domain"/>
    <property type="match status" value="1"/>
</dbReference>
<feature type="region of interest" description="Disordered" evidence="1">
    <location>
        <begin position="671"/>
        <end position="760"/>
    </location>
</feature>
<proteinExistence type="predicted"/>
<dbReference type="InterPro" id="IPR036872">
    <property type="entry name" value="CH_dom_sf"/>
</dbReference>
<sequence>MAVGIFDGFGDDHTSTKASDLPFCPAVFHILILPTLKPTRTKWDTSLRYFDCAACFSDAQPVLGGDIMDKPSSPTPASDVSSDLGHERVSPVPTYPRASPATVPFTSLLSSFPTPPTSAPGSVPVAPHSPRPGGASPAHQSPPRASQQLPRYVNIDPTNPHEWNMEQVVAWLRWKGFGDNVCTKFIEHEIAGDVLLELNLCMLKELDIAAFGQRVRLSTAINELRSPSGASFLPPTYYVGHSSRHIHGSKSALQFPTEPNFVSSPETISSPLDVSWASMPNIFYNMKPGDVHEMHDQKPETGKAIDPGVTSSATKEVRNGKLRMMSLRLPPSTDSLSERFWGSQQFDASTKRVSGIQEEPEAFSDSETLRPRMSEFPKNFKNHAERCNASPSDSSHSGSKVLTFMRSTSPECSSSIDTPAKRLFDANPSQHPLWNNNGKEESTEFQSSSFDRFLADSPKPTPWHSTVDTSSRYDPAGAPRPSLAKPPTIQHPHGSAISSPGAYHSGTYRLAPPDFLAISGAWSHLHPRSAGVPELDLIPKRMDECTLRNLPQLIGEPDREGWLRQKVDRHNIWHSRYFLLKGPHLYSFYNPGEAELYDYISLKGSRIIADENADPGCYGFGIVHDIRGTHYLSSALEVTAREWMKALVKATIDRDYTKPTVSSSHIRTIPLSVAQAMSPPPRPPSPVTQDARRSALRSENSKQLSIRDPRVLMGLPSGNGSTQPEPDGHVSEDSALPTMRKSVPPLRLSRESRKLPSSSSTAVAQNACDIEDVELINWINDHIPHASVKATDLSTSLSTGLVLFRLAETFDPSQSDGLFILFAFLLENNVGTGNIRFSDVRQGNREKLVRLVKVLKAWSEEQLNLERSVKHHYIDLSRPLVGASR</sequence>
<dbReference type="InterPro" id="IPR001660">
    <property type="entry name" value="SAM"/>
</dbReference>
<dbReference type="Gene3D" id="1.10.150.50">
    <property type="entry name" value="Transcription Factor, Ets-1"/>
    <property type="match status" value="1"/>
</dbReference>
<evidence type="ECO:0000313" key="4">
    <source>
        <dbReference type="EMBL" id="KAF9509720.1"/>
    </source>
</evidence>
<gene>
    <name evidence="4" type="ORF">BS47DRAFT_1396665</name>
</gene>
<dbReference type="AlphaFoldDB" id="A0A9P6APQ6"/>
<dbReference type="SUPFAM" id="SSF47769">
    <property type="entry name" value="SAM/Pointed domain"/>
    <property type="match status" value="1"/>
</dbReference>
<dbReference type="Gene3D" id="1.10.418.10">
    <property type="entry name" value="Calponin-like domain"/>
    <property type="match status" value="1"/>
</dbReference>